<evidence type="ECO:0000313" key="2">
    <source>
        <dbReference type="Proteomes" id="UP001055439"/>
    </source>
</evidence>
<organism evidence="1 2">
    <name type="scientific">Musa troglodytarum</name>
    <name type="common">fe'i banana</name>
    <dbReference type="NCBI Taxonomy" id="320322"/>
    <lineage>
        <taxon>Eukaryota</taxon>
        <taxon>Viridiplantae</taxon>
        <taxon>Streptophyta</taxon>
        <taxon>Embryophyta</taxon>
        <taxon>Tracheophyta</taxon>
        <taxon>Spermatophyta</taxon>
        <taxon>Magnoliopsida</taxon>
        <taxon>Liliopsida</taxon>
        <taxon>Zingiberales</taxon>
        <taxon>Musaceae</taxon>
        <taxon>Musa</taxon>
    </lineage>
</organism>
<dbReference type="EMBL" id="CP097506">
    <property type="protein sequence ID" value="URD99245.1"/>
    <property type="molecule type" value="Genomic_DNA"/>
</dbReference>
<dbReference type="OrthoDB" id="10666759at2759"/>
<dbReference type="Proteomes" id="UP001055439">
    <property type="component" value="Chromosome 4"/>
</dbReference>
<dbReference type="AlphaFoldDB" id="A0A9E7FNQ5"/>
<accession>A0A9E7FNQ5</accession>
<protein>
    <submittedName>
        <fullName evidence="1">Uncharacterized protein</fullName>
    </submittedName>
</protein>
<name>A0A9E7FNQ5_9LILI</name>
<sequence>MSTSAPVTCPTSLFRLPLRTPAPPVVAAPIIRPGMAAGTASESRHLHGICEYSFLDDDCAYRAVDSDWAQKRSRRCVCLMSSTLVQGMDQIKEVWGEARRQCRPDHVLCPCDACGSAVMGCATSDFSEERDGVISGCSLHALDHRANGTGVGSAADFRSPFHCCCSLHEALNSLADLNRGRHVSRSLKLLQYLLVALSLPSSHLIPTNSWMQYSGSIDFTVTPSESYQPFPVLPWQKRSGNRNRCGLKASNKYMERQHSKDLFV</sequence>
<gene>
    <name evidence="1" type="ORF">MUK42_11978</name>
</gene>
<reference evidence="1" key="1">
    <citation type="submission" date="2022-05" db="EMBL/GenBank/DDBJ databases">
        <title>The Musa troglodytarum L. genome provides insights into the mechanism of non-climacteric behaviour and enrichment of carotenoids.</title>
        <authorList>
            <person name="Wang J."/>
        </authorList>
    </citation>
    <scope>NUCLEOTIDE SEQUENCE</scope>
    <source>
        <tissue evidence="1">Leaf</tissue>
    </source>
</reference>
<keyword evidence="2" id="KW-1185">Reference proteome</keyword>
<evidence type="ECO:0000313" key="1">
    <source>
        <dbReference type="EMBL" id="URD99245.1"/>
    </source>
</evidence>
<proteinExistence type="predicted"/>